<accession>A0A4P9K6W0</accession>
<evidence type="ECO:0000313" key="3">
    <source>
        <dbReference type="EMBL" id="QCU90066.1"/>
    </source>
</evidence>
<feature type="domain" description="Tyrosine specific protein phosphatases" evidence="2">
    <location>
        <begin position="84"/>
        <end position="151"/>
    </location>
</feature>
<dbReference type="InterPro" id="IPR050561">
    <property type="entry name" value="PTP"/>
</dbReference>
<dbReference type="SUPFAM" id="SSF52799">
    <property type="entry name" value="(Phosphotyrosine protein) phosphatases II"/>
    <property type="match status" value="1"/>
</dbReference>
<name>A0A4P9K6W0_9GAMM</name>
<dbReference type="PANTHER" id="PTHR23339">
    <property type="entry name" value="TYROSINE SPECIFIC PROTEIN PHOSPHATASE AND DUAL SPECIFICITY PROTEIN PHOSPHATASE"/>
    <property type="match status" value="1"/>
</dbReference>
<dbReference type="OrthoDB" id="9806482at2"/>
<gene>
    <name evidence="3" type="ORF">FE785_05165</name>
</gene>
<dbReference type="FunFam" id="3.90.190.10:FF:000157">
    <property type="entry name" value="Protein-tyrosine phosphatase"/>
    <property type="match status" value="1"/>
</dbReference>
<dbReference type="Gene3D" id="3.90.190.10">
    <property type="entry name" value="Protein tyrosine phosphatase superfamily"/>
    <property type="match status" value="1"/>
</dbReference>
<dbReference type="InterPro" id="IPR057023">
    <property type="entry name" value="PTP-SAK"/>
</dbReference>
<reference evidence="3 4" key="1">
    <citation type="submission" date="2019-05" db="EMBL/GenBank/DDBJ databases">
        <title>Thiomicrorhabdus sediminis sp. nov, a novel sulfur-oxidizing bacterium isolated from coastal sediment.</title>
        <authorList>
            <person name="Liu X."/>
        </authorList>
    </citation>
    <scope>NUCLEOTIDE SEQUENCE [LARGE SCALE GENOMIC DNA]</scope>
    <source>
        <strain evidence="3 4">G1</strain>
    </source>
</reference>
<dbReference type="InterPro" id="IPR000387">
    <property type="entry name" value="Tyr_Pase_dom"/>
</dbReference>
<evidence type="ECO:0000256" key="1">
    <source>
        <dbReference type="ARBA" id="ARBA00022801"/>
    </source>
</evidence>
<dbReference type="RefSeq" id="WP_138564743.1">
    <property type="nucleotide sequence ID" value="NZ_CP040602.1"/>
</dbReference>
<dbReference type="GO" id="GO:0016791">
    <property type="term" value="F:phosphatase activity"/>
    <property type="evidence" value="ECO:0007669"/>
    <property type="project" value="UniProtKB-ARBA"/>
</dbReference>
<sequence length="161" mass="17930">MNTQLYFIAAVGNGQLSVMPKPSTENLTTDIEFYHAKGVSKVVSLLLPQEIEKFSLQTEAQTCEQFGIDFTHFPVQDMNVPEPEKLKTLIQQLNEDLQNGAHLAIHCHGGRGRAGTLALCLMIEHGYQAEQAMQLAQAARGDKMPVNELQTEFVINYRKTA</sequence>
<evidence type="ECO:0000313" key="4">
    <source>
        <dbReference type="Proteomes" id="UP000304864"/>
    </source>
</evidence>
<organism evidence="3 4">
    <name type="scientific">Thiomicrorhabdus sediminis</name>
    <dbReference type="NCBI Taxonomy" id="2580412"/>
    <lineage>
        <taxon>Bacteria</taxon>
        <taxon>Pseudomonadati</taxon>
        <taxon>Pseudomonadota</taxon>
        <taxon>Gammaproteobacteria</taxon>
        <taxon>Thiotrichales</taxon>
        <taxon>Piscirickettsiaceae</taxon>
        <taxon>Thiomicrorhabdus</taxon>
    </lineage>
</organism>
<protein>
    <recommendedName>
        <fullName evidence="2">Tyrosine specific protein phosphatases domain-containing protein</fullName>
    </recommendedName>
</protein>
<dbReference type="InterPro" id="IPR029021">
    <property type="entry name" value="Prot-tyrosine_phosphatase-like"/>
</dbReference>
<dbReference type="Pfam" id="PF22784">
    <property type="entry name" value="PTP-SAK"/>
    <property type="match status" value="1"/>
</dbReference>
<dbReference type="KEGG" id="thig:FE785_05165"/>
<dbReference type="AlphaFoldDB" id="A0A4P9K6W0"/>
<proteinExistence type="predicted"/>
<dbReference type="Proteomes" id="UP000304864">
    <property type="component" value="Chromosome"/>
</dbReference>
<evidence type="ECO:0000259" key="2">
    <source>
        <dbReference type="PROSITE" id="PS50056"/>
    </source>
</evidence>
<keyword evidence="1" id="KW-0378">Hydrolase</keyword>
<keyword evidence="4" id="KW-1185">Reference proteome</keyword>
<dbReference type="PROSITE" id="PS50056">
    <property type="entry name" value="TYR_PHOSPHATASE_2"/>
    <property type="match status" value="1"/>
</dbReference>
<dbReference type="EMBL" id="CP040602">
    <property type="protein sequence ID" value="QCU90066.1"/>
    <property type="molecule type" value="Genomic_DNA"/>
</dbReference>